<feature type="domain" description="Rieske" evidence="7">
    <location>
        <begin position="208"/>
        <end position="304"/>
    </location>
</feature>
<dbReference type="PROSITE" id="PS51296">
    <property type="entry name" value="RIESKE"/>
    <property type="match status" value="1"/>
</dbReference>
<dbReference type="SUPFAM" id="SSF50022">
    <property type="entry name" value="ISP domain"/>
    <property type="match status" value="1"/>
</dbReference>
<dbReference type="RefSeq" id="WP_274042074.1">
    <property type="nucleotide sequence ID" value="NZ_JANCPR020000021.1"/>
</dbReference>
<comment type="caution">
    <text evidence="8">The sequence shown here is derived from an EMBL/GenBank/DDBJ whole genome shotgun (WGS) entry which is preliminary data.</text>
</comment>
<dbReference type="EMBL" id="JANCPR020000021">
    <property type="protein sequence ID" value="MDJ1134554.1"/>
    <property type="molecule type" value="Genomic_DNA"/>
</dbReference>
<evidence type="ECO:0000259" key="7">
    <source>
        <dbReference type="PROSITE" id="PS51296"/>
    </source>
</evidence>
<evidence type="ECO:0000256" key="1">
    <source>
        <dbReference type="ARBA" id="ARBA00022714"/>
    </source>
</evidence>
<dbReference type="Gene3D" id="2.102.10.10">
    <property type="entry name" value="Rieske [2Fe-2S] iron-sulphur domain"/>
    <property type="match status" value="1"/>
</dbReference>
<keyword evidence="6" id="KW-0472">Membrane</keyword>
<evidence type="ECO:0000256" key="4">
    <source>
        <dbReference type="ARBA" id="ARBA00023014"/>
    </source>
</evidence>
<keyword evidence="4" id="KW-0411">Iron-sulfur</keyword>
<dbReference type="InterPro" id="IPR036922">
    <property type="entry name" value="Rieske_2Fe-2S_sf"/>
</dbReference>
<dbReference type="CDD" id="cd03467">
    <property type="entry name" value="Rieske"/>
    <property type="match status" value="1"/>
</dbReference>
<keyword evidence="6" id="KW-1133">Transmembrane helix</keyword>
<dbReference type="Pfam" id="PF00355">
    <property type="entry name" value="Rieske"/>
    <property type="match status" value="1"/>
</dbReference>
<evidence type="ECO:0000256" key="3">
    <source>
        <dbReference type="ARBA" id="ARBA00023004"/>
    </source>
</evidence>
<keyword evidence="3" id="KW-0408">Iron</keyword>
<dbReference type="InterPro" id="IPR017941">
    <property type="entry name" value="Rieske_2Fe-2S"/>
</dbReference>
<protein>
    <submittedName>
        <fullName evidence="8">Rieske (2Fe-2S) protein</fullName>
    </submittedName>
</protein>
<gene>
    <name evidence="8" type="ORF">NMN56_021830</name>
</gene>
<proteinExistence type="predicted"/>
<keyword evidence="9" id="KW-1185">Reference proteome</keyword>
<evidence type="ECO:0000313" key="8">
    <source>
        <dbReference type="EMBL" id="MDJ1134554.1"/>
    </source>
</evidence>
<keyword evidence="6" id="KW-0812">Transmembrane</keyword>
<reference evidence="8 9" key="1">
    <citation type="submission" date="2023-05" db="EMBL/GenBank/DDBJ databases">
        <title>Streptantibioticus silvisoli sp. nov., acidotolerant actinomycetes 1 from pine litter.</title>
        <authorList>
            <person name="Swiecimska M."/>
            <person name="Golinska P."/>
            <person name="Sangal V."/>
            <person name="Wachnowicz B."/>
            <person name="Goodfellow M."/>
        </authorList>
    </citation>
    <scope>NUCLEOTIDE SEQUENCE [LARGE SCALE GENOMIC DNA]</scope>
    <source>
        <strain evidence="8 9">DSM 42109</strain>
    </source>
</reference>
<dbReference type="Proteomes" id="UP001214441">
    <property type="component" value="Unassembled WGS sequence"/>
</dbReference>
<evidence type="ECO:0000256" key="2">
    <source>
        <dbReference type="ARBA" id="ARBA00022723"/>
    </source>
</evidence>
<dbReference type="Pfam" id="PF09990">
    <property type="entry name" value="DUF2231"/>
    <property type="match status" value="1"/>
</dbReference>
<dbReference type="InterPro" id="IPR019251">
    <property type="entry name" value="DUF2231_TM"/>
</dbReference>
<feature type="region of interest" description="Disordered" evidence="5">
    <location>
        <begin position="1"/>
        <end position="20"/>
    </location>
</feature>
<name>A0ABT6ZZQ1_9ACTN</name>
<accession>A0ABT6ZZQ1</accession>
<keyword evidence="1" id="KW-0001">2Fe-2S</keyword>
<sequence>MSYEVENDSARTPPSTPARALADTLSRAPVAGPLDKLSGTSALDPLIGPLRSAVRGLPLGPARDVLHGGWLGHPLHPALVQFPMGAWMSAGVLDLLPGTHRSSRALVGAGLLAALPAALAGWTDWAEQRKPQMRTGLVHAASNSLAVGLYTASLAARMRGRRCRGKLLGFAGLAAAGGGALLGGHLAYRQGSGVNKTESVSDIVEPGWHALGRAEAYSLGRPSRTTLGEVPLLVVRESDGVRVLADRCSHEAGSLSGGEVADGCVTCPRHGSVFRLSDGWNLAGPATAPQPSFETRVRADGVLEVRLPDA</sequence>
<feature type="transmembrane region" description="Helical" evidence="6">
    <location>
        <begin position="167"/>
        <end position="188"/>
    </location>
</feature>
<organism evidence="8 9">
    <name type="scientific">Streptomyces iconiensis</name>
    <dbReference type="NCBI Taxonomy" id="1384038"/>
    <lineage>
        <taxon>Bacteria</taxon>
        <taxon>Bacillati</taxon>
        <taxon>Actinomycetota</taxon>
        <taxon>Actinomycetes</taxon>
        <taxon>Kitasatosporales</taxon>
        <taxon>Streptomycetaceae</taxon>
        <taxon>Streptomyces</taxon>
    </lineage>
</organism>
<evidence type="ECO:0000256" key="5">
    <source>
        <dbReference type="SAM" id="MobiDB-lite"/>
    </source>
</evidence>
<evidence type="ECO:0000256" key="6">
    <source>
        <dbReference type="SAM" id="Phobius"/>
    </source>
</evidence>
<evidence type="ECO:0000313" key="9">
    <source>
        <dbReference type="Proteomes" id="UP001214441"/>
    </source>
</evidence>
<keyword evidence="2" id="KW-0479">Metal-binding</keyword>